<dbReference type="EMBL" id="JACHNC010000001">
    <property type="protein sequence ID" value="MBB4753161.1"/>
    <property type="molecule type" value="Genomic_DNA"/>
</dbReference>
<evidence type="ECO:0000313" key="5">
    <source>
        <dbReference type="Proteomes" id="UP000631312"/>
    </source>
</evidence>
<evidence type="ECO:0000313" key="3">
    <source>
        <dbReference type="EMBL" id="MBB4753161.1"/>
    </source>
</evidence>
<reference evidence="2 5" key="2">
    <citation type="submission" date="2021-01" db="EMBL/GenBank/DDBJ databases">
        <title>Whole genome shotgun sequence of Actinoplanes lobatus NBRC 12513.</title>
        <authorList>
            <person name="Komaki H."/>
            <person name="Tamura T."/>
        </authorList>
    </citation>
    <scope>NUCLEOTIDE SEQUENCE [LARGE SCALE GENOMIC DNA]</scope>
    <source>
        <strain evidence="2 5">NBRC 12513</strain>
    </source>
</reference>
<dbReference type="RefSeq" id="WP_188124894.1">
    <property type="nucleotide sequence ID" value="NZ_BOMP01000099.1"/>
</dbReference>
<dbReference type="Proteomes" id="UP000590511">
    <property type="component" value="Unassembled WGS sequence"/>
</dbReference>
<sequence length="241" mass="25003">MIEDLLLPRARRLWAGLAGEPVAFRGAAVEVVASPRSLLCPPGWVGIVALGDAVIVTAPDSEAAETLRRAVHDLPTTAMTEPAILRGILPLDDVLGPATLAYCDTAHFRPADSATVETVPASHADLETLLADVPADDADEAGLTDVTSPVFVVRAATRVVAAAGYRAWPGDAAHLSVLTAPGERGRGLARAVAGAAVDQALRSGLLPQWRARPQASRRVARALGFQELGSQLSVHLGGGRS</sequence>
<gene>
    <name evidence="2" type="ORF">Alo02nite_58760</name>
    <name evidence="3" type="ORF">BJ964_007322</name>
</gene>
<feature type="domain" description="N-acetyltransferase" evidence="1">
    <location>
        <begin position="116"/>
        <end position="241"/>
    </location>
</feature>
<dbReference type="InterPro" id="IPR016181">
    <property type="entry name" value="Acyl_CoA_acyltransferase"/>
</dbReference>
<organism evidence="3 4">
    <name type="scientific">Actinoplanes lobatus</name>
    <dbReference type="NCBI Taxonomy" id="113568"/>
    <lineage>
        <taxon>Bacteria</taxon>
        <taxon>Bacillati</taxon>
        <taxon>Actinomycetota</taxon>
        <taxon>Actinomycetes</taxon>
        <taxon>Micromonosporales</taxon>
        <taxon>Micromonosporaceae</taxon>
        <taxon>Actinoplanes</taxon>
    </lineage>
</organism>
<dbReference type="Gene3D" id="3.40.630.30">
    <property type="match status" value="1"/>
</dbReference>
<evidence type="ECO:0000313" key="2">
    <source>
        <dbReference type="EMBL" id="GIE42978.1"/>
    </source>
</evidence>
<reference evidence="3 4" key="1">
    <citation type="submission" date="2020-08" db="EMBL/GenBank/DDBJ databases">
        <title>Sequencing the genomes of 1000 actinobacteria strains.</title>
        <authorList>
            <person name="Klenk H.-P."/>
        </authorList>
    </citation>
    <scope>NUCLEOTIDE SEQUENCE [LARGE SCALE GENOMIC DNA]</scope>
    <source>
        <strain evidence="3 4">DSM 43150</strain>
    </source>
</reference>
<dbReference type="InterPro" id="IPR000182">
    <property type="entry name" value="GNAT_dom"/>
</dbReference>
<dbReference type="Pfam" id="PF12746">
    <property type="entry name" value="GNAT_acetyltran"/>
    <property type="match status" value="1"/>
</dbReference>
<evidence type="ECO:0000313" key="4">
    <source>
        <dbReference type="Proteomes" id="UP000590511"/>
    </source>
</evidence>
<keyword evidence="3" id="KW-0808">Transferase</keyword>
<dbReference type="AlphaFoldDB" id="A0A7W7HMF4"/>
<name>A0A7W7HMF4_9ACTN</name>
<comment type="caution">
    <text evidence="3">The sequence shown here is derived from an EMBL/GenBank/DDBJ whole genome shotgun (WGS) entry which is preliminary data.</text>
</comment>
<keyword evidence="5" id="KW-1185">Reference proteome</keyword>
<evidence type="ECO:0000259" key="1">
    <source>
        <dbReference type="PROSITE" id="PS51186"/>
    </source>
</evidence>
<dbReference type="PROSITE" id="PS51186">
    <property type="entry name" value="GNAT"/>
    <property type="match status" value="1"/>
</dbReference>
<dbReference type="EMBL" id="BOMP01000099">
    <property type="protein sequence ID" value="GIE42978.1"/>
    <property type="molecule type" value="Genomic_DNA"/>
</dbReference>
<dbReference type="GO" id="GO:0016747">
    <property type="term" value="F:acyltransferase activity, transferring groups other than amino-acyl groups"/>
    <property type="evidence" value="ECO:0007669"/>
    <property type="project" value="InterPro"/>
</dbReference>
<protein>
    <submittedName>
        <fullName evidence="3">GNAT superfamily N-acetyltransferase</fullName>
    </submittedName>
</protein>
<accession>A0A7W7HMF4</accession>
<dbReference type="SUPFAM" id="SSF55729">
    <property type="entry name" value="Acyl-CoA N-acyltransferases (Nat)"/>
    <property type="match status" value="1"/>
</dbReference>
<dbReference type="Proteomes" id="UP000631312">
    <property type="component" value="Unassembled WGS sequence"/>
</dbReference>
<proteinExistence type="predicted"/>
<dbReference type="InterPro" id="IPR027365">
    <property type="entry name" value="GNAT_acetyltra_YdfB-like"/>
</dbReference>